<dbReference type="InterPro" id="IPR003445">
    <property type="entry name" value="Cat_transpt"/>
</dbReference>
<dbReference type="GO" id="GO:0005886">
    <property type="term" value="C:plasma membrane"/>
    <property type="evidence" value="ECO:0007669"/>
    <property type="project" value="TreeGrafter"/>
</dbReference>
<dbReference type="Proteomes" id="UP000663887">
    <property type="component" value="Unassembled WGS sequence"/>
</dbReference>
<name>A0A817A1P7_9BILA</name>
<feature type="transmembrane region" description="Helical" evidence="7">
    <location>
        <begin position="629"/>
        <end position="649"/>
    </location>
</feature>
<feature type="transmembrane region" description="Helical" evidence="7">
    <location>
        <begin position="313"/>
        <end position="334"/>
    </location>
</feature>
<accession>A0A817A1P7</accession>
<feature type="transmembrane region" description="Helical" evidence="7">
    <location>
        <begin position="124"/>
        <end position="145"/>
    </location>
</feature>
<comment type="subcellular location">
    <subcellularLocation>
        <location evidence="1">Membrane</location>
        <topology evidence="1">Multi-pass membrane protein</topology>
    </subcellularLocation>
</comment>
<comment type="caution">
    <text evidence="8">The sequence shown here is derived from an EMBL/GenBank/DDBJ whole genome shotgun (WGS) entry which is preliminary data.</text>
</comment>
<protein>
    <submittedName>
        <fullName evidence="8">Uncharacterized protein</fullName>
    </submittedName>
</protein>
<keyword evidence="2" id="KW-0813">Transport</keyword>
<evidence type="ECO:0000256" key="1">
    <source>
        <dbReference type="ARBA" id="ARBA00004141"/>
    </source>
</evidence>
<dbReference type="InterPro" id="IPR051143">
    <property type="entry name" value="TrkH_K-transport"/>
</dbReference>
<feature type="transmembrane region" description="Helical" evidence="7">
    <location>
        <begin position="157"/>
        <end position="178"/>
    </location>
</feature>
<keyword evidence="5" id="KW-0406">Ion transport</keyword>
<dbReference type="Pfam" id="PF02386">
    <property type="entry name" value="TrkH"/>
    <property type="match status" value="2"/>
</dbReference>
<keyword evidence="4 7" id="KW-1133">Transmembrane helix</keyword>
<dbReference type="GO" id="GO:0008324">
    <property type="term" value="F:monoatomic cation transmembrane transporter activity"/>
    <property type="evidence" value="ECO:0007669"/>
    <property type="project" value="InterPro"/>
</dbReference>
<evidence type="ECO:0000313" key="8">
    <source>
        <dbReference type="EMBL" id="CAF2225601.1"/>
    </source>
</evidence>
<feature type="transmembrane region" description="Helical" evidence="7">
    <location>
        <begin position="237"/>
        <end position="264"/>
    </location>
</feature>
<evidence type="ECO:0000256" key="5">
    <source>
        <dbReference type="ARBA" id="ARBA00023065"/>
    </source>
</evidence>
<evidence type="ECO:0000256" key="6">
    <source>
        <dbReference type="ARBA" id="ARBA00023136"/>
    </source>
</evidence>
<keyword evidence="6 7" id="KW-0472">Membrane</keyword>
<feature type="transmembrane region" description="Helical" evidence="7">
    <location>
        <begin position="375"/>
        <end position="394"/>
    </location>
</feature>
<evidence type="ECO:0000256" key="2">
    <source>
        <dbReference type="ARBA" id="ARBA00022448"/>
    </source>
</evidence>
<evidence type="ECO:0000256" key="3">
    <source>
        <dbReference type="ARBA" id="ARBA00022692"/>
    </source>
</evidence>
<feature type="transmembrane region" description="Helical" evidence="7">
    <location>
        <begin position="602"/>
        <end position="623"/>
    </location>
</feature>
<organism evidence="8 9">
    <name type="scientific">Rotaria magnacalcarata</name>
    <dbReference type="NCBI Taxonomy" id="392030"/>
    <lineage>
        <taxon>Eukaryota</taxon>
        <taxon>Metazoa</taxon>
        <taxon>Spiralia</taxon>
        <taxon>Gnathifera</taxon>
        <taxon>Rotifera</taxon>
        <taxon>Eurotatoria</taxon>
        <taxon>Bdelloidea</taxon>
        <taxon>Philodinida</taxon>
        <taxon>Philodinidae</taxon>
        <taxon>Rotaria</taxon>
    </lineage>
</organism>
<proteinExistence type="predicted"/>
<feature type="transmembrane region" description="Helical" evidence="7">
    <location>
        <begin position="422"/>
        <end position="444"/>
    </location>
</feature>
<gene>
    <name evidence="8" type="ORF">XDN619_LOCUS34034</name>
</gene>
<evidence type="ECO:0000256" key="7">
    <source>
        <dbReference type="SAM" id="Phobius"/>
    </source>
</evidence>
<evidence type="ECO:0000256" key="4">
    <source>
        <dbReference type="ARBA" id="ARBA00022989"/>
    </source>
</evidence>
<reference evidence="8" key="1">
    <citation type="submission" date="2021-02" db="EMBL/GenBank/DDBJ databases">
        <authorList>
            <person name="Nowell W R."/>
        </authorList>
    </citation>
    <scope>NUCLEOTIDE SEQUENCE</scope>
</reference>
<dbReference type="GO" id="GO:0030001">
    <property type="term" value="P:metal ion transport"/>
    <property type="evidence" value="ECO:0007669"/>
    <property type="project" value="UniProtKB-ARBA"/>
</dbReference>
<dbReference type="AlphaFoldDB" id="A0A817A1P7"/>
<dbReference type="PANTHER" id="PTHR31064">
    <property type="entry name" value="POTASSIUM TRANSPORT PROTEIN DDB_G0292412-RELATED"/>
    <property type="match status" value="1"/>
</dbReference>
<keyword evidence="3 7" id="KW-0812">Transmembrane</keyword>
<sequence>MLLSTRDAQRAGRSPHFILAAATTQMLNSMGIDKPSLQSDPSSNSHILSQLSKLHFQLPQLSPADEQAIIDVQQSTSPVKRKFHWEMTYYFYIHMCVFIINGLLGGLIVCLIENYSSVRNRQIEVAFIDAWFTSSSCVYGCGLITLDFAKLSRASQIILMVFTFISGNTISTLPALIIKAAAQKNVEGRAVDDDNSNVEEQRDELPILDSRGPRNLPDHIRNRLEKLPTPAQLRYRAYIACIVLILVTCFAIYAITFVAIGGWLTTQYTPEQLLQGTSSVNPWYTSFIITVTGFNQNGLTPFSDDFARFVSDVYLNLFAALIVICGTSLFPYILRNVVLIVRRLSTWRHKVIFDYVLLNNHRLSTLLFPTLQTRIYLFITLLLYILGISISVILDFNSDNFAMYSPATRVLIIVFQTVNTRFAGFASIDVSLLSTATLLVYLLLMANKPQMLCALDETPFELSWLALETQEKVDAETKPMEKNYVASDVPASHNQLESIESGPTRHALPVAQMHQFFHRRITTTTDQARVQFASTTTKFSAHGKTRRLKYLRNRLFFFHFTRTLRKNAITSIILTRTWLIFFIFRICAIEYRQMAPADPNITLLKIIFETISAFGTVGLSLGYPNIVSSFATVLSPASKVILIATMLMGRHCGLLALMKDQETIEYSAFDLLNRERLKLICEYEKTTLGLRTVHRKNLKN</sequence>
<dbReference type="PANTHER" id="PTHR31064:SF30">
    <property type="entry name" value="HIGH-AFFINITY POTASSIUM TRANSPORT PROTEIN-RELATED"/>
    <property type="match status" value="1"/>
</dbReference>
<feature type="transmembrane region" description="Helical" evidence="7">
    <location>
        <begin position="89"/>
        <end position="112"/>
    </location>
</feature>
<dbReference type="EMBL" id="CAJNRG010017431">
    <property type="protein sequence ID" value="CAF2225601.1"/>
    <property type="molecule type" value="Genomic_DNA"/>
</dbReference>
<evidence type="ECO:0000313" key="9">
    <source>
        <dbReference type="Proteomes" id="UP000663887"/>
    </source>
</evidence>